<dbReference type="SUPFAM" id="SSF46767">
    <property type="entry name" value="Methylated DNA-protein cysteine methyltransferase, C-terminal domain"/>
    <property type="match status" value="1"/>
</dbReference>
<evidence type="ECO:0000256" key="8">
    <source>
        <dbReference type="ARBA" id="ARBA00049348"/>
    </source>
</evidence>
<protein>
    <recommendedName>
        <fullName evidence="3">methylated-DNA--[protein]-cysteine S-methyltransferase</fullName>
        <ecNumber evidence="3">2.1.1.63</ecNumber>
    </recommendedName>
</protein>
<evidence type="ECO:0000256" key="7">
    <source>
        <dbReference type="ARBA" id="ARBA00023204"/>
    </source>
</evidence>
<name>A0A1F4UKM4_UNCKA</name>
<dbReference type="AlphaFoldDB" id="A0A1F4UKM4"/>
<keyword evidence="5" id="KW-0808">Transferase</keyword>
<evidence type="ECO:0000256" key="4">
    <source>
        <dbReference type="ARBA" id="ARBA00022603"/>
    </source>
</evidence>
<comment type="catalytic activity">
    <reaction evidence="1">
        <text>a 4-O-methyl-thymidine in DNA + L-cysteinyl-[protein] = a thymidine in DNA + S-methyl-L-cysteinyl-[protein]</text>
        <dbReference type="Rhea" id="RHEA:53428"/>
        <dbReference type="Rhea" id="RHEA-COMP:10131"/>
        <dbReference type="Rhea" id="RHEA-COMP:10132"/>
        <dbReference type="Rhea" id="RHEA-COMP:13555"/>
        <dbReference type="Rhea" id="RHEA-COMP:13556"/>
        <dbReference type="ChEBI" id="CHEBI:29950"/>
        <dbReference type="ChEBI" id="CHEBI:82612"/>
        <dbReference type="ChEBI" id="CHEBI:137386"/>
        <dbReference type="ChEBI" id="CHEBI:137387"/>
        <dbReference type="EC" id="2.1.1.63"/>
    </reaction>
</comment>
<accession>A0A1F4UKM4</accession>
<gene>
    <name evidence="10" type="ORF">A2V49_01855</name>
</gene>
<evidence type="ECO:0000259" key="9">
    <source>
        <dbReference type="Pfam" id="PF01035"/>
    </source>
</evidence>
<dbReference type="InterPro" id="IPR014048">
    <property type="entry name" value="MethylDNA_cys_MeTrfase_DNA-bd"/>
</dbReference>
<dbReference type="GO" id="GO:0032259">
    <property type="term" value="P:methylation"/>
    <property type="evidence" value="ECO:0007669"/>
    <property type="project" value="UniProtKB-KW"/>
</dbReference>
<comment type="catalytic activity">
    <reaction evidence="8">
        <text>a 6-O-methyl-2'-deoxyguanosine in DNA + L-cysteinyl-[protein] = S-methyl-L-cysteinyl-[protein] + a 2'-deoxyguanosine in DNA</text>
        <dbReference type="Rhea" id="RHEA:24000"/>
        <dbReference type="Rhea" id="RHEA-COMP:10131"/>
        <dbReference type="Rhea" id="RHEA-COMP:10132"/>
        <dbReference type="Rhea" id="RHEA-COMP:11367"/>
        <dbReference type="Rhea" id="RHEA-COMP:11368"/>
        <dbReference type="ChEBI" id="CHEBI:29950"/>
        <dbReference type="ChEBI" id="CHEBI:82612"/>
        <dbReference type="ChEBI" id="CHEBI:85445"/>
        <dbReference type="ChEBI" id="CHEBI:85448"/>
        <dbReference type="EC" id="2.1.1.63"/>
    </reaction>
</comment>
<dbReference type="EMBL" id="MEUV01000029">
    <property type="protein sequence ID" value="OGC45528.1"/>
    <property type="molecule type" value="Genomic_DNA"/>
</dbReference>
<evidence type="ECO:0000256" key="6">
    <source>
        <dbReference type="ARBA" id="ARBA00022763"/>
    </source>
</evidence>
<dbReference type="FunFam" id="1.10.10.10:FF:000214">
    <property type="entry name" value="Methylated-DNA--protein-cysteine methyltransferase"/>
    <property type="match status" value="1"/>
</dbReference>
<dbReference type="PANTHER" id="PTHR10815:SF13">
    <property type="entry name" value="METHYLATED-DNA--PROTEIN-CYSTEINE METHYLTRANSFERASE"/>
    <property type="match status" value="1"/>
</dbReference>
<dbReference type="InterPro" id="IPR001497">
    <property type="entry name" value="MethylDNA_cys_MeTrfase_AS"/>
</dbReference>
<evidence type="ECO:0000313" key="10">
    <source>
        <dbReference type="EMBL" id="OGC45528.1"/>
    </source>
</evidence>
<evidence type="ECO:0000313" key="11">
    <source>
        <dbReference type="Proteomes" id="UP000178615"/>
    </source>
</evidence>
<feature type="domain" description="Methylated-DNA-[protein]-cysteine S-methyltransferase DNA binding" evidence="9">
    <location>
        <begin position="3"/>
        <end position="84"/>
    </location>
</feature>
<dbReference type="InterPro" id="IPR036388">
    <property type="entry name" value="WH-like_DNA-bd_sf"/>
</dbReference>
<dbReference type="Gene3D" id="1.10.10.10">
    <property type="entry name" value="Winged helix-like DNA-binding domain superfamily/Winged helix DNA-binding domain"/>
    <property type="match status" value="1"/>
</dbReference>
<proteinExistence type="inferred from homology"/>
<keyword evidence="4" id="KW-0489">Methyltransferase</keyword>
<keyword evidence="6" id="KW-0227">DNA damage</keyword>
<dbReference type="PANTHER" id="PTHR10815">
    <property type="entry name" value="METHYLATED-DNA--PROTEIN-CYSTEINE METHYLTRANSFERASE"/>
    <property type="match status" value="1"/>
</dbReference>
<organism evidence="10 11">
    <name type="scientific">candidate division WWE3 bacterium RBG_19FT_COMBO_34_6</name>
    <dbReference type="NCBI Taxonomy" id="1802612"/>
    <lineage>
        <taxon>Bacteria</taxon>
        <taxon>Katanobacteria</taxon>
    </lineage>
</organism>
<sequence length="101" mass="10984">MTFKEKVYEFAKKIPIGKVATYGQLAALAGNHKAGRAVGTFMKTNPYAPAVPCHRVVGSNGELTGYTGGKGIITKKKMLKNEGVVFKKDKVDLSRSLWKPN</sequence>
<comment type="similarity">
    <text evidence="2">Belongs to the MGMT family.</text>
</comment>
<dbReference type="PROSITE" id="PS00374">
    <property type="entry name" value="MGMT"/>
    <property type="match status" value="1"/>
</dbReference>
<keyword evidence="7" id="KW-0234">DNA repair</keyword>
<dbReference type="EC" id="2.1.1.63" evidence="3"/>
<dbReference type="NCBIfam" id="TIGR00589">
    <property type="entry name" value="ogt"/>
    <property type="match status" value="1"/>
</dbReference>
<dbReference type="InterPro" id="IPR036217">
    <property type="entry name" value="MethylDNA_cys_MeTrfase_DNAb"/>
</dbReference>
<reference evidence="10 11" key="1">
    <citation type="journal article" date="2016" name="Nat. Commun.">
        <title>Thousands of microbial genomes shed light on interconnected biogeochemical processes in an aquifer system.</title>
        <authorList>
            <person name="Anantharaman K."/>
            <person name="Brown C.T."/>
            <person name="Hug L.A."/>
            <person name="Sharon I."/>
            <person name="Castelle C.J."/>
            <person name="Probst A.J."/>
            <person name="Thomas B.C."/>
            <person name="Singh A."/>
            <person name="Wilkins M.J."/>
            <person name="Karaoz U."/>
            <person name="Brodie E.L."/>
            <person name="Williams K.H."/>
            <person name="Hubbard S.S."/>
            <person name="Banfield J.F."/>
        </authorList>
    </citation>
    <scope>NUCLEOTIDE SEQUENCE [LARGE SCALE GENOMIC DNA]</scope>
</reference>
<dbReference type="GO" id="GO:0006281">
    <property type="term" value="P:DNA repair"/>
    <property type="evidence" value="ECO:0007669"/>
    <property type="project" value="UniProtKB-KW"/>
</dbReference>
<dbReference type="GO" id="GO:0003908">
    <property type="term" value="F:methylated-DNA-[protein]-cysteine S-methyltransferase activity"/>
    <property type="evidence" value="ECO:0007669"/>
    <property type="project" value="UniProtKB-EC"/>
</dbReference>
<evidence type="ECO:0000256" key="3">
    <source>
        <dbReference type="ARBA" id="ARBA00011918"/>
    </source>
</evidence>
<dbReference type="CDD" id="cd06445">
    <property type="entry name" value="ATase"/>
    <property type="match status" value="1"/>
</dbReference>
<dbReference type="Pfam" id="PF01035">
    <property type="entry name" value="DNA_binding_1"/>
    <property type="match status" value="1"/>
</dbReference>
<evidence type="ECO:0000256" key="1">
    <source>
        <dbReference type="ARBA" id="ARBA00001286"/>
    </source>
</evidence>
<comment type="caution">
    <text evidence="10">The sequence shown here is derived from an EMBL/GenBank/DDBJ whole genome shotgun (WGS) entry which is preliminary data.</text>
</comment>
<evidence type="ECO:0000256" key="2">
    <source>
        <dbReference type="ARBA" id="ARBA00008711"/>
    </source>
</evidence>
<evidence type="ECO:0000256" key="5">
    <source>
        <dbReference type="ARBA" id="ARBA00022679"/>
    </source>
</evidence>
<dbReference type="Proteomes" id="UP000178615">
    <property type="component" value="Unassembled WGS sequence"/>
</dbReference>